<dbReference type="PANTHER" id="PTHR47449:SF2">
    <property type="entry name" value="GLYCEROPHOSPHODIESTER PHOSPHODIESTERASE GDPD4"/>
    <property type="match status" value="1"/>
</dbReference>
<comment type="catalytic activity">
    <reaction evidence="3">
        <text>a sn-glycero-3-phosphodiester + H2O = an alcohol + sn-glycerol 3-phosphate + H(+)</text>
        <dbReference type="Rhea" id="RHEA:12969"/>
        <dbReference type="ChEBI" id="CHEBI:15377"/>
        <dbReference type="ChEBI" id="CHEBI:15378"/>
        <dbReference type="ChEBI" id="CHEBI:30879"/>
        <dbReference type="ChEBI" id="CHEBI:57597"/>
        <dbReference type="ChEBI" id="CHEBI:83408"/>
        <dbReference type="EC" id="3.1.4.46"/>
    </reaction>
</comment>
<feature type="domain" description="GP-PDE" evidence="5">
    <location>
        <begin position="65"/>
        <end position="304"/>
    </location>
</feature>
<feature type="transmembrane region" description="Helical" evidence="4">
    <location>
        <begin position="24"/>
        <end position="45"/>
    </location>
</feature>
<dbReference type="EC" id="3.1.4.46" evidence="1"/>
<dbReference type="GO" id="GO:0006071">
    <property type="term" value="P:glycerol metabolic process"/>
    <property type="evidence" value="ECO:0007669"/>
    <property type="project" value="UniProtKB-KW"/>
</dbReference>
<keyword evidence="7" id="KW-1185">Reference proteome</keyword>
<keyword evidence="4" id="KW-0472">Membrane</keyword>
<evidence type="ECO:0000256" key="2">
    <source>
        <dbReference type="ARBA" id="ARBA00022798"/>
    </source>
</evidence>
<dbReference type="OrthoDB" id="1058301at2759"/>
<sequence length="320" mass="36197">MYSSRSRLEVGRTKLRFRFSSRKVIRNIILCLVLFAILPPIFFHFRLSRFHQMQVRKCGWLNDPPLVCAHGGDSSKASPNTMAAYLSALHSQVDCIEIDVSRSLDGVLFALHDRDLQRLSGNATSKVGHMSSKEIRELGATRHSVEKLNDESIPTIQDALLLTSNSVQQIVLDVKVGPPFFEKGLAEDVLSIVEKTECRNCVIWAKSDDLAREVIKISSEITVGYIVMREPKTGARTNLLRMKGAEVVGVYHPLIDEKLMKILHRRNKKVYAWTVDDEESMQKMLFEHVDAIVTGNPTLLQLLMQDTRTQCLEEGYSLSN</sequence>
<dbReference type="GO" id="GO:0006629">
    <property type="term" value="P:lipid metabolic process"/>
    <property type="evidence" value="ECO:0007669"/>
    <property type="project" value="InterPro"/>
</dbReference>
<dbReference type="CDD" id="cd08556">
    <property type="entry name" value="GDPD"/>
    <property type="match status" value="1"/>
</dbReference>
<reference evidence="7" key="1">
    <citation type="journal article" date="2020" name="Nat. Commun.">
        <title>Genome sequence of the cluster root forming white lupin.</title>
        <authorList>
            <person name="Hufnagel B."/>
            <person name="Marques A."/>
            <person name="Soriano A."/>
            <person name="Marques L."/>
            <person name="Divol F."/>
            <person name="Doumas P."/>
            <person name="Sallet E."/>
            <person name="Mancinotti D."/>
            <person name="Carrere S."/>
            <person name="Marande W."/>
            <person name="Arribat S."/>
            <person name="Keller J."/>
            <person name="Huneau C."/>
            <person name="Blein T."/>
            <person name="Aime D."/>
            <person name="Laguerre M."/>
            <person name="Taylor J."/>
            <person name="Schubert V."/>
            <person name="Nelson M."/>
            <person name="Geu-Flores F."/>
            <person name="Crespi M."/>
            <person name="Gallardo-Guerrero K."/>
            <person name="Delaux P.-M."/>
            <person name="Salse J."/>
            <person name="Berges H."/>
            <person name="Guyot R."/>
            <person name="Gouzy J."/>
            <person name="Peret B."/>
        </authorList>
    </citation>
    <scope>NUCLEOTIDE SEQUENCE [LARGE SCALE GENOMIC DNA]</scope>
    <source>
        <strain evidence="7">cv. Amiga</strain>
    </source>
</reference>
<dbReference type="InterPro" id="IPR044236">
    <property type="entry name" value="GDPD4"/>
</dbReference>
<dbReference type="Gene3D" id="3.20.20.190">
    <property type="entry name" value="Phosphatidylinositol (PI) phosphodiesterase"/>
    <property type="match status" value="1"/>
</dbReference>
<evidence type="ECO:0000313" key="7">
    <source>
        <dbReference type="Proteomes" id="UP000447434"/>
    </source>
</evidence>
<keyword evidence="2" id="KW-0319">Glycerol metabolism</keyword>
<gene>
    <name evidence="6" type="ORF">Lalb_Chr15g0080091</name>
</gene>
<evidence type="ECO:0000256" key="3">
    <source>
        <dbReference type="ARBA" id="ARBA00047512"/>
    </source>
</evidence>
<dbReference type="InterPro" id="IPR017946">
    <property type="entry name" value="PLC-like_Pdiesterase_TIM-brl"/>
</dbReference>
<dbReference type="PANTHER" id="PTHR47449">
    <property type="entry name" value="GLYCEROPHOSPHODIESTER PHOSPHODIESTERASE GDPD4"/>
    <property type="match status" value="1"/>
</dbReference>
<dbReference type="PROSITE" id="PS51704">
    <property type="entry name" value="GP_PDE"/>
    <property type="match status" value="1"/>
</dbReference>
<evidence type="ECO:0000259" key="5">
    <source>
        <dbReference type="PROSITE" id="PS51704"/>
    </source>
</evidence>
<evidence type="ECO:0000256" key="4">
    <source>
        <dbReference type="SAM" id="Phobius"/>
    </source>
</evidence>
<protein>
    <recommendedName>
        <fullName evidence="1">glycerophosphodiester phosphodiesterase</fullName>
        <ecNumber evidence="1">3.1.4.46</ecNumber>
    </recommendedName>
</protein>
<keyword evidence="4" id="KW-1133">Transmembrane helix</keyword>
<keyword evidence="4" id="KW-0812">Transmembrane</keyword>
<dbReference type="Proteomes" id="UP000447434">
    <property type="component" value="Chromosome 15"/>
</dbReference>
<organism evidence="6 7">
    <name type="scientific">Lupinus albus</name>
    <name type="common">White lupine</name>
    <name type="synonym">Lupinus termis</name>
    <dbReference type="NCBI Taxonomy" id="3870"/>
    <lineage>
        <taxon>Eukaryota</taxon>
        <taxon>Viridiplantae</taxon>
        <taxon>Streptophyta</taxon>
        <taxon>Embryophyta</taxon>
        <taxon>Tracheophyta</taxon>
        <taxon>Spermatophyta</taxon>
        <taxon>Magnoliopsida</taxon>
        <taxon>eudicotyledons</taxon>
        <taxon>Gunneridae</taxon>
        <taxon>Pentapetalae</taxon>
        <taxon>rosids</taxon>
        <taxon>fabids</taxon>
        <taxon>Fabales</taxon>
        <taxon>Fabaceae</taxon>
        <taxon>Papilionoideae</taxon>
        <taxon>50 kb inversion clade</taxon>
        <taxon>genistoids sensu lato</taxon>
        <taxon>core genistoids</taxon>
        <taxon>Genisteae</taxon>
        <taxon>Lupinus</taxon>
    </lineage>
</organism>
<dbReference type="InterPro" id="IPR030395">
    <property type="entry name" value="GP_PDE_dom"/>
</dbReference>
<dbReference type="SUPFAM" id="SSF51695">
    <property type="entry name" value="PLC-like phosphodiesterases"/>
    <property type="match status" value="1"/>
</dbReference>
<dbReference type="EMBL" id="WOCE01000015">
    <property type="protein sequence ID" value="KAE9598375.1"/>
    <property type="molecule type" value="Genomic_DNA"/>
</dbReference>
<evidence type="ECO:0000256" key="1">
    <source>
        <dbReference type="ARBA" id="ARBA00012247"/>
    </source>
</evidence>
<evidence type="ECO:0000313" key="6">
    <source>
        <dbReference type="EMBL" id="KAE9598375.1"/>
    </source>
</evidence>
<dbReference type="Pfam" id="PF03009">
    <property type="entry name" value="GDPD"/>
    <property type="match status" value="1"/>
</dbReference>
<proteinExistence type="predicted"/>
<name>A0A6A4P6F4_LUPAL</name>
<comment type="caution">
    <text evidence="6">The sequence shown here is derived from an EMBL/GenBank/DDBJ whole genome shotgun (WGS) entry which is preliminary data.</text>
</comment>
<accession>A0A6A4P6F4</accession>
<dbReference type="GO" id="GO:0008889">
    <property type="term" value="F:glycerophosphodiester phosphodiesterase activity"/>
    <property type="evidence" value="ECO:0007669"/>
    <property type="project" value="UniProtKB-EC"/>
</dbReference>
<dbReference type="AlphaFoldDB" id="A0A6A4P6F4"/>